<accession>A0ABU2S8C9</accession>
<sequence length="195" mass="21851">MTPETSRTITDLGTLKAFAHPLRLRLYRSLTVAGAATASQLAEQADEAVSLVSYHLRKLAAHGLIQEAEGRSTDSRERWWELAQRGVTFRDRDFSDAPERAAALGAAVRLLFRQRVEMYERYLDEQAAWGEEWRAAAISSESLLSLTAQELAALEQEMYAVVDKWQAHGRAAAEAGDTEGRESVTLHRYGFPFRP</sequence>
<evidence type="ECO:0000256" key="1">
    <source>
        <dbReference type="ARBA" id="ARBA00023015"/>
    </source>
</evidence>
<dbReference type="InterPro" id="IPR036388">
    <property type="entry name" value="WH-like_DNA-bd_sf"/>
</dbReference>
<dbReference type="Proteomes" id="UP001183615">
    <property type="component" value="Unassembled WGS sequence"/>
</dbReference>
<dbReference type="InterPro" id="IPR051081">
    <property type="entry name" value="HTH_MetalResp_TranReg"/>
</dbReference>
<proteinExistence type="predicted"/>
<dbReference type="SUPFAM" id="SSF46785">
    <property type="entry name" value="Winged helix' DNA-binding domain"/>
    <property type="match status" value="1"/>
</dbReference>
<dbReference type="InterPro" id="IPR001845">
    <property type="entry name" value="HTH_ArsR_DNA-bd_dom"/>
</dbReference>
<evidence type="ECO:0000256" key="2">
    <source>
        <dbReference type="ARBA" id="ARBA00023125"/>
    </source>
</evidence>
<evidence type="ECO:0000313" key="6">
    <source>
        <dbReference type="Proteomes" id="UP001183615"/>
    </source>
</evidence>
<comment type="caution">
    <text evidence="5">The sequence shown here is derived from an EMBL/GenBank/DDBJ whole genome shotgun (WGS) entry which is preliminary data.</text>
</comment>
<dbReference type="RefSeq" id="WP_311619435.1">
    <property type="nucleotide sequence ID" value="NZ_JAVREV010000012.1"/>
</dbReference>
<keyword evidence="2" id="KW-0238">DNA-binding</keyword>
<dbReference type="InterPro" id="IPR011991">
    <property type="entry name" value="ArsR-like_HTH"/>
</dbReference>
<keyword evidence="3" id="KW-0804">Transcription</keyword>
<dbReference type="Gene3D" id="1.10.10.10">
    <property type="entry name" value="Winged helix-like DNA-binding domain superfamily/Winged helix DNA-binding domain"/>
    <property type="match status" value="1"/>
</dbReference>
<dbReference type="CDD" id="cd00090">
    <property type="entry name" value="HTH_ARSR"/>
    <property type="match status" value="1"/>
</dbReference>
<dbReference type="PANTHER" id="PTHR33154:SF15">
    <property type="entry name" value="REGULATORY PROTEIN ARSR"/>
    <property type="match status" value="1"/>
</dbReference>
<dbReference type="Pfam" id="PF12840">
    <property type="entry name" value="HTH_20"/>
    <property type="match status" value="1"/>
</dbReference>
<evidence type="ECO:0000256" key="3">
    <source>
        <dbReference type="ARBA" id="ARBA00023163"/>
    </source>
</evidence>
<dbReference type="EMBL" id="JAVREV010000012">
    <property type="protein sequence ID" value="MDT0445226.1"/>
    <property type="molecule type" value="Genomic_DNA"/>
</dbReference>
<dbReference type="SMART" id="SM00418">
    <property type="entry name" value="HTH_ARSR"/>
    <property type="match status" value="1"/>
</dbReference>
<protein>
    <submittedName>
        <fullName evidence="5">Helix-turn-helix domain-containing protein</fullName>
    </submittedName>
</protein>
<organism evidence="5 6">
    <name type="scientific">Streptomyces johnsoniae</name>
    <dbReference type="NCBI Taxonomy" id="3075532"/>
    <lineage>
        <taxon>Bacteria</taxon>
        <taxon>Bacillati</taxon>
        <taxon>Actinomycetota</taxon>
        <taxon>Actinomycetes</taxon>
        <taxon>Kitasatosporales</taxon>
        <taxon>Streptomycetaceae</taxon>
        <taxon>Streptomyces</taxon>
    </lineage>
</organism>
<evidence type="ECO:0000259" key="4">
    <source>
        <dbReference type="SMART" id="SM00418"/>
    </source>
</evidence>
<dbReference type="PANTHER" id="PTHR33154">
    <property type="entry name" value="TRANSCRIPTIONAL REGULATOR, ARSR FAMILY"/>
    <property type="match status" value="1"/>
</dbReference>
<gene>
    <name evidence="5" type="ORF">RM779_21860</name>
</gene>
<evidence type="ECO:0000313" key="5">
    <source>
        <dbReference type="EMBL" id="MDT0445226.1"/>
    </source>
</evidence>
<name>A0ABU2S8C9_9ACTN</name>
<reference evidence="6" key="1">
    <citation type="submission" date="2023-07" db="EMBL/GenBank/DDBJ databases">
        <title>30 novel species of actinomycetes from the DSMZ collection.</title>
        <authorList>
            <person name="Nouioui I."/>
        </authorList>
    </citation>
    <scope>NUCLEOTIDE SEQUENCE [LARGE SCALE GENOMIC DNA]</scope>
    <source>
        <strain evidence="6">DSM 41886</strain>
    </source>
</reference>
<dbReference type="InterPro" id="IPR036390">
    <property type="entry name" value="WH_DNA-bd_sf"/>
</dbReference>
<keyword evidence="6" id="KW-1185">Reference proteome</keyword>
<keyword evidence="1" id="KW-0805">Transcription regulation</keyword>
<feature type="domain" description="HTH arsR-type" evidence="4">
    <location>
        <begin position="13"/>
        <end position="91"/>
    </location>
</feature>